<reference evidence="2 3" key="1">
    <citation type="submission" date="2016-06" db="EMBL/GenBank/DDBJ databases">
        <title>Respiratory ammonification of nitrate coupled to the oxidation of elemental sulfur in deep-sea autotrophic thermophilic bacteria.</title>
        <authorList>
            <person name="Slobodkina G.B."/>
            <person name="Mardanov A.V."/>
            <person name="Ravin N.V."/>
            <person name="Frolova A.A."/>
            <person name="Viryasiv M.B."/>
            <person name="Chernyh N.A."/>
            <person name="Bonch-Osmolovskaya E.A."/>
            <person name="Slobodkin A.I."/>
        </authorList>
    </citation>
    <scope>NUCLEOTIDE SEQUENCE [LARGE SCALE GENOMIC DNA]</scope>
    <source>
        <strain evidence="2 3">S69</strain>
    </source>
</reference>
<dbReference type="InterPro" id="IPR000551">
    <property type="entry name" value="MerR-type_HTH_dom"/>
</dbReference>
<evidence type="ECO:0000259" key="1">
    <source>
        <dbReference type="PROSITE" id="PS50937"/>
    </source>
</evidence>
<gene>
    <name evidence="2" type="ORF">DBT_0868</name>
</gene>
<dbReference type="GO" id="GO:0006355">
    <property type="term" value="P:regulation of DNA-templated transcription"/>
    <property type="evidence" value="ECO:0007669"/>
    <property type="project" value="InterPro"/>
</dbReference>
<dbReference type="CDD" id="cd00592">
    <property type="entry name" value="HTH_MerR-like"/>
    <property type="match status" value="1"/>
</dbReference>
<comment type="caution">
    <text evidence="2">The sequence shown here is derived from an EMBL/GenBank/DDBJ whole genome shotgun (WGS) entry which is preliminary data.</text>
</comment>
<keyword evidence="3" id="KW-1185">Reference proteome</keyword>
<dbReference type="SUPFAM" id="SSF46955">
    <property type="entry name" value="Putative DNA-binding domain"/>
    <property type="match status" value="1"/>
</dbReference>
<feature type="domain" description="HTH merR-type" evidence="1">
    <location>
        <begin position="4"/>
        <end position="73"/>
    </location>
</feature>
<proteinExistence type="predicted"/>
<dbReference type="EMBL" id="MAGO01000003">
    <property type="protein sequence ID" value="OCC15943.1"/>
    <property type="molecule type" value="Genomic_DNA"/>
</dbReference>
<dbReference type="GO" id="GO:0003677">
    <property type="term" value="F:DNA binding"/>
    <property type="evidence" value="ECO:0007669"/>
    <property type="project" value="InterPro"/>
</dbReference>
<dbReference type="PROSITE" id="PS50937">
    <property type="entry name" value="HTH_MERR_2"/>
    <property type="match status" value="1"/>
</dbReference>
<dbReference type="SMART" id="SM00422">
    <property type="entry name" value="HTH_MERR"/>
    <property type="match status" value="1"/>
</dbReference>
<dbReference type="Proteomes" id="UP000093080">
    <property type="component" value="Unassembled WGS sequence"/>
</dbReference>
<dbReference type="RefSeq" id="WP_067616689.1">
    <property type="nucleotide sequence ID" value="NZ_MAGO01000003.1"/>
</dbReference>
<name>A0A1B9F7T4_9BACT</name>
<organism evidence="2 3">
    <name type="scientific">Dissulfuribacter thermophilus</name>
    <dbReference type="NCBI Taxonomy" id="1156395"/>
    <lineage>
        <taxon>Bacteria</taxon>
        <taxon>Pseudomonadati</taxon>
        <taxon>Thermodesulfobacteriota</taxon>
        <taxon>Dissulfuribacteria</taxon>
        <taxon>Dissulfuribacterales</taxon>
        <taxon>Dissulfuribacteraceae</taxon>
        <taxon>Dissulfuribacter</taxon>
    </lineage>
</organism>
<dbReference type="Gene3D" id="1.10.1660.10">
    <property type="match status" value="1"/>
</dbReference>
<evidence type="ECO:0000313" key="3">
    <source>
        <dbReference type="Proteomes" id="UP000093080"/>
    </source>
</evidence>
<dbReference type="Pfam" id="PF13411">
    <property type="entry name" value="MerR_1"/>
    <property type="match status" value="1"/>
</dbReference>
<evidence type="ECO:0000313" key="2">
    <source>
        <dbReference type="EMBL" id="OCC15943.1"/>
    </source>
</evidence>
<sequence length="88" mass="10146">MGYSLRLSEVLEIMEIDLKTICALEKQGLIQPERDEFGERLFSDEDVGRLSLILSLKNDWGYSVSALKRMFSRSAGAQMRYSFGYEKK</sequence>
<dbReference type="AlphaFoldDB" id="A0A1B9F7T4"/>
<accession>A0A1B9F7T4</accession>
<dbReference type="InterPro" id="IPR009061">
    <property type="entry name" value="DNA-bd_dom_put_sf"/>
</dbReference>
<dbReference type="OrthoDB" id="9802039at2"/>
<protein>
    <recommendedName>
        <fullName evidence="1">HTH merR-type domain-containing protein</fullName>
    </recommendedName>
</protein>